<feature type="region of interest" description="Disordered" evidence="2">
    <location>
        <begin position="328"/>
        <end position="349"/>
    </location>
</feature>
<comment type="caution">
    <text evidence="5">The sequence shown here is derived from an EMBL/GenBank/DDBJ whole genome shotgun (WGS) entry which is preliminary data.</text>
</comment>
<reference evidence="5 6" key="1">
    <citation type="submission" date="2016-07" db="EMBL/GenBank/DDBJ databases">
        <title>Pervasive Adenine N6-methylation of Active Genes in Fungi.</title>
        <authorList>
            <consortium name="DOE Joint Genome Institute"/>
            <person name="Mondo S.J."/>
            <person name="Dannebaum R.O."/>
            <person name="Kuo R.C."/>
            <person name="Labutti K."/>
            <person name="Haridas S."/>
            <person name="Kuo A."/>
            <person name="Salamov A."/>
            <person name="Ahrendt S.R."/>
            <person name="Lipzen A."/>
            <person name="Sullivan W."/>
            <person name="Andreopoulos W.B."/>
            <person name="Clum A."/>
            <person name="Lindquist E."/>
            <person name="Daum C."/>
            <person name="Ramamoorthy G.K."/>
            <person name="Gryganskyi A."/>
            <person name="Culley D."/>
            <person name="Magnuson J.K."/>
            <person name="James T.Y."/>
            <person name="O'Malley M.A."/>
            <person name="Stajich J.E."/>
            <person name="Spatafora J.W."/>
            <person name="Visel A."/>
            <person name="Grigoriev I.V."/>
        </authorList>
    </citation>
    <scope>NUCLEOTIDE SEQUENCE [LARGE SCALE GENOMIC DNA]</scope>
    <source>
        <strain evidence="5 6">NRRL 2496</strain>
    </source>
</reference>
<dbReference type="EMBL" id="MCGN01000002">
    <property type="protein sequence ID" value="ORZ01506.1"/>
    <property type="molecule type" value="Genomic_DNA"/>
</dbReference>
<accession>A0A1X2HRI6</accession>
<keyword evidence="6" id="KW-1185">Reference proteome</keyword>
<dbReference type="InterPro" id="IPR050769">
    <property type="entry name" value="NAT_camello-type"/>
</dbReference>
<dbReference type="Pfam" id="PF00583">
    <property type="entry name" value="Acetyltransf_1"/>
    <property type="match status" value="1"/>
</dbReference>
<evidence type="ECO:0000259" key="4">
    <source>
        <dbReference type="Pfam" id="PF00583"/>
    </source>
</evidence>
<sequence>MSSSSSSNTPKEIPPPARDANGTKIEMRPFYDEKDLRSVRYIFYSTYYDLVPQGVRLLLLNPVVTGTWVAISAFLFWFIPQQLADLGWSVGFITGAKIVLGIGCLGCGILALIWYVDRAIVGPRVMEALDYDMADNLGEYYRKDNGQFWVFTIGDRQVGCIGVDCHQEPVMRKAVSTEKPNLAGSADIQNAKWKRTAYVMARIDDTVRGIVMSFDQWIRGKPASQEPSVLYKAHKKNEASIRRLAVLLEVQKKGLSTPLLKRAAFWAHAHEKDYLYAETNELEERLADILSKRHGYTLESVTRTGRFIGYKKLWKLDVKLWMSKELERRNREKEQEDQKKEEEELKEYS</sequence>
<name>A0A1X2HRI6_SYNRA</name>
<dbReference type="AlphaFoldDB" id="A0A1X2HRI6"/>
<feature type="domain" description="N-acetyltransferase" evidence="4">
    <location>
        <begin position="191"/>
        <end position="283"/>
    </location>
</feature>
<dbReference type="GO" id="GO:0008080">
    <property type="term" value="F:N-acetyltransferase activity"/>
    <property type="evidence" value="ECO:0007669"/>
    <property type="project" value="InterPro"/>
</dbReference>
<dbReference type="SUPFAM" id="SSF55729">
    <property type="entry name" value="Acyl-CoA N-acyltransferases (Nat)"/>
    <property type="match status" value="1"/>
</dbReference>
<dbReference type="OMA" id="VQYLFYS"/>
<keyword evidence="3" id="KW-1133">Transmembrane helix</keyword>
<keyword evidence="3" id="KW-0472">Membrane</keyword>
<evidence type="ECO:0000256" key="3">
    <source>
        <dbReference type="SAM" id="Phobius"/>
    </source>
</evidence>
<keyword evidence="3" id="KW-0812">Transmembrane</keyword>
<evidence type="ECO:0000256" key="2">
    <source>
        <dbReference type="SAM" id="MobiDB-lite"/>
    </source>
</evidence>
<dbReference type="InterPro" id="IPR000182">
    <property type="entry name" value="GNAT_dom"/>
</dbReference>
<dbReference type="PANTHER" id="PTHR13947">
    <property type="entry name" value="GNAT FAMILY N-ACETYLTRANSFERASE"/>
    <property type="match status" value="1"/>
</dbReference>
<gene>
    <name evidence="5" type="ORF">BCR43DRAFT_487044</name>
</gene>
<feature type="transmembrane region" description="Helical" evidence="3">
    <location>
        <begin position="57"/>
        <end position="79"/>
    </location>
</feature>
<dbReference type="Gene3D" id="3.40.630.30">
    <property type="match status" value="1"/>
</dbReference>
<organism evidence="5 6">
    <name type="scientific">Syncephalastrum racemosum</name>
    <name type="common">Filamentous fungus</name>
    <dbReference type="NCBI Taxonomy" id="13706"/>
    <lineage>
        <taxon>Eukaryota</taxon>
        <taxon>Fungi</taxon>
        <taxon>Fungi incertae sedis</taxon>
        <taxon>Mucoromycota</taxon>
        <taxon>Mucoromycotina</taxon>
        <taxon>Mucoromycetes</taxon>
        <taxon>Mucorales</taxon>
        <taxon>Syncephalastraceae</taxon>
        <taxon>Syncephalastrum</taxon>
    </lineage>
</organism>
<evidence type="ECO:0000313" key="5">
    <source>
        <dbReference type="EMBL" id="ORZ01506.1"/>
    </source>
</evidence>
<dbReference type="OrthoDB" id="2341081at2759"/>
<proteinExistence type="predicted"/>
<dbReference type="PANTHER" id="PTHR13947:SF37">
    <property type="entry name" value="LD18367P"/>
    <property type="match status" value="1"/>
</dbReference>
<evidence type="ECO:0000313" key="6">
    <source>
        <dbReference type="Proteomes" id="UP000242180"/>
    </source>
</evidence>
<evidence type="ECO:0000256" key="1">
    <source>
        <dbReference type="ARBA" id="ARBA00022679"/>
    </source>
</evidence>
<dbReference type="InParanoid" id="A0A1X2HRI6"/>
<feature type="transmembrane region" description="Helical" evidence="3">
    <location>
        <begin position="91"/>
        <end position="116"/>
    </location>
</feature>
<feature type="compositionally biased region" description="Polar residues" evidence="2">
    <location>
        <begin position="1"/>
        <end position="10"/>
    </location>
</feature>
<keyword evidence="1" id="KW-0808">Transferase</keyword>
<protein>
    <recommendedName>
        <fullName evidence="4">N-acetyltransferase domain-containing protein</fullName>
    </recommendedName>
</protein>
<dbReference type="Proteomes" id="UP000242180">
    <property type="component" value="Unassembled WGS sequence"/>
</dbReference>
<feature type="region of interest" description="Disordered" evidence="2">
    <location>
        <begin position="1"/>
        <end position="23"/>
    </location>
</feature>
<dbReference type="InterPro" id="IPR016181">
    <property type="entry name" value="Acyl_CoA_acyltransferase"/>
</dbReference>